<feature type="signal peptide" evidence="4">
    <location>
        <begin position="1"/>
        <end position="20"/>
    </location>
</feature>
<dbReference type="SUPFAM" id="SSF50998">
    <property type="entry name" value="Quinoprotein alcohol dehydrogenase-like"/>
    <property type="match status" value="1"/>
</dbReference>
<dbReference type="SMART" id="SM00564">
    <property type="entry name" value="PQQ"/>
    <property type="match status" value="6"/>
</dbReference>
<dbReference type="InterPro" id="IPR002372">
    <property type="entry name" value="PQQ_rpt_dom"/>
</dbReference>
<dbReference type="PANTHER" id="PTHR32303:SF4">
    <property type="entry name" value="QUINOPROTEIN GLUCOSE DEHYDROGENASE"/>
    <property type="match status" value="1"/>
</dbReference>
<proteinExistence type="inferred from homology"/>
<dbReference type="Gene3D" id="2.140.10.10">
    <property type="entry name" value="Quinoprotein alcohol dehydrogenase-like superfamily"/>
    <property type="match status" value="1"/>
</dbReference>
<dbReference type="RefSeq" id="WP_277858832.1">
    <property type="nucleotide sequence ID" value="NZ_JARRAG010000001.1"/>
</dbReference>
<evidence type="ECO:0000259" key="5">
    <source>
        <dbReference type="Pfam" id="PF01011"/>
    </source>
</evidence>
<evidence type="ECO:0000256" key="2">
    <source>
        <dbReference type="ARBA" id="ARBA00008156"/>
    </source>
</evidence>
<comment type="caution">
    <text evidence="6">The sequence shown here is derived from an EMBL/GenBank/DDBJ whole genome shotgun (WGS) entry which is preliminary data.</text>
</comment>
<sequence length="627" mass="67199">MRSCSIGIACLFIFAGPTLAQPDPAGDWPGVGNDPGCMRYSTLDQIDRGNVARLKPAWTFHTKELDPNGVGKTIECTPIVIDGVMYVTTAFMKVVALDAATGEERWRFDPVKDHPWPHAAASGGVNRGCAYWSDGKPDGARRILHGTADGRLFSLDAATGKLDPKFGDGGVRDLRKELDPKTAALAYGPTSAPAVWKDLVILGFSCGEGPGIAAPGDVRAFDVRTGAEAWRFRTVPRPGEVGAETWEGESWKDRGAANAWGGLSVDVGRGLVFAGLGSAAFDFYGGDRPGDNLFANCTIALDAATGKRAWHFQTVRHDLWDHDLPTYPNLVTATRDGAKIDAVAQVTKTGYVFLFDRVTGEPLFDVQDQPATPSEIAGERAATAQPVPVKPPPFSVQTFDESNVTDIGESNRNSVLEQLRKLQFGRPFLPPSRQGTVVIPGYHGGANWSGASFDPTTGRLYVNSNNVPNILTMTESKAADVLTQGPYRHTGYIQFLDHEGYPAIKPPWGVLSAIDLSQGEIAWRTPLGEHPELTARGIPRTGTETFGGSIVTAGGLVFIAGTKDERIHAFDKDDGRLLWEHPLPAGGYATPSTYRAKGRQFVVIAAGGAGKLRTKAGDAFVAFSLPE</sequence>
<gene>
    <name evidence="6" type="ORF">PZE19_01600</name>
</gene>
<protein>
    <submittedName>
        <fullName evidence="6">Pyrroloquinoline quinone-dependent dehydrogenase</fullName>
    </submittedName>
</protein>
<dbReference type="CDD" id="cd10280">
    <property type="entry name" value="PQQ_mGDH"/>
    <property type="match status" value="1"/>
</dbReference>
<dbReference type="InterPro" id="IPR011047">
    <property type="entry name" value="Quinoprotein_ADH-like_sf"/>
</dbReference>
<evidence type="ECO:0000313" key="6">
    <source>
        <dbReference type="EMBL" id="MDG3002468.1"/>
    </source>
</evidence>
<dbReference type="InterPro" id="IPR018391">
    <property type="entry name" value="PQQ_b-propeller_rpt"/>
</dbReference>
<dbReference type="PANTHER" id="PTHR32303">
    <property type="entry name" value="QUINOPROTEIN ALCOHOL DEHYDROGENASE (CYTOCHROME C)"/>
    <property type="match status" value="1"/>
</dbReference>
<feature type="domain" description="Pyrrolo-quinoline quinone repeat" evidence="5">
    <location>
        <begin position="28"/>
        <end position="602"/>
    </location>
</feature>
<reference evidence="6 7" key="1">
    <citation type="submission" date="2023-03" db="EMBL/GenBank/DDBJ databases">
        <title>Paludisphaera mucosa sp. nov. a novel planctomycete from northern fen.</title>
        <authorList>
            <person name="Ivanova A."/>
        </authorList>
    </citation>
    <scope>NUCLEOTIDE SEQUENCE [LARGE SCALE GENOMIC DNA]</scope>
    <source>
        <strain evidence="6 7">Pla2</strain>
    </source>
</reference>
<accession>A0ABT6F4E7</accession>
<comment type="cofactor">
    <cofactor evidence="1">
        <name>pyrroloquinoline quinone</name>
        <dbReference type="ChEBI" id="CHEBI:58442"/>
    </cofactor>
</comment>
<keyword evidence="3" id="KW-0560">Oxidoreductase</keyword>
<name>A0ABT6F4E7_9BACT</name>
<dbReference type="Proteomes" id="UP001216907">
    <property type="component" value="Unassembled WGS sequence"/>
</dbReference>
<keyword evidence="7" id="KW-1185">Reference proteome</keyword>
<keyword evidence="4" id="KW-0732">Signal</keyword>
<feature type="chain" id="PRO_5045093584" evidence="4">
    <location>
        <begin position="21"/>
        <end position="627"/>
    </location>
</feature>
<organism evidence="6 7">
    <name type="scientific">Paludisphaera mucosa</name>
    <dbReference type="NCBI Taxonomy" id="3030827"/>
    <lineage>
        <taxon>Bacteria</taxon>
        <taxon>Pseudomonadati</taxon>
        <taxon>Planctomycetota</taxon>
        <taxon>Planctomycetia</taxon>
        <taxon>Isosphaerales</taxon>
        <taxon>Isosphaeraceae</taxon>
        <taxon>Paludisphaera</taxon>
    </lineage>
</organism>
<evidence type="ECO:0000256" key="1">
    <source>
        <dbReference type="ARBA" id="ARBA00001931"/>
    </source>
</evidence>
<dbReference type="Pfam" id="PF01011">
    <property type="entry name" value="PQQ"/>
    <property type="match status" value="1"/>
</dbReference>
<dbReference type="EMBL" id="JARRAG010000001">
    <property type="protein sequence ID" value="MDG3002468.1"/>
    <property type="molecule type" value="Genomic_DNA"/>
</dbReference>
<comment type="similarity">
    <text evidence="2">Belongs to the bacterial PQQ dehydrogenase family.</text>
</comment>
<evidence type="ECO:0000313" key="7">
    <source>
        <dbReference type="Proteomes" id="UP001216907"/>
    </source>
</evidence>
<dbReference type="InterPro" id="IPR017511">
    <property type="entry name" value="PQQ_mDH"/>
</dbReference>
<evidence type="ECO:0000256" key="4">
    <source>
        <dbReference type="SAM" id="SignalP"/>
    </source>
</evidence>
<evidence type="ECO:0000256" key="3">
    <source>
        <dbReference type="ARBA" id="ARBA00023002"/>
    </source>
</evidence>